<dbReference type="Proteomes" id="UP000049077">
    <property type="component" value="Unassembled WGS sequence"/>
</dbReference>
<evidence type="ECO:0000313" key="1">
    <source>
        <dbReference type="EMBL" id="CDT36060.1"/>
    </source>
</evidence>
<proteinExistence type="predicted"/>
<organism evidence="1 2">
    <name type="scientific">Vibrio crassostreae</name>
    <dbReference type="NCBI Taxonomy" id="246167"/>
    <lineage>
        <taxon>Bacteria</taxon>
        <taxon>Pseudomonadati</taxon>
        <taxon>Pseudomonadota</taxon>
        <taxon>Gammaproteobacteria</taxon>
        <taxon>Vibrionales</taxon>
        <taxon>Vibrionaceae</taxon>
        <taxon>Vibrio</taxon>
    </lineage>
</organism>
<accession>A0ABM9QUP9</accession>
<sequence length="49" mass="5624">MALEIHSVTRLRLYQTHPGSALVLELPAFELLSQLILVEVLPQRLEEKK</sequence>
<protein>
    <submittedName>
        <fullName evidence="1">Uncharacterized protein</fullName>
    </submittedName>
</protein>
<dbReference type="EMBL" id="CCJX01000103">
    <property type="protein sequence ID" value="CDT36060.1"/>
    <property type="molecule type" value="Genomic_DNA"/>
</dbReference>
<evidence type="ECO:0000313" key="2">
    <source>
        <dbReference type="Proteomes" id="UP000049077"/>
    </source>
</evidence>
<name>A0ABM9QUP9_9VIBR</name>
<keyword evidence="2" id="KW-1185">Reference proteome</keyword>
<reference evidence="1 2" key="1">
    <citation type="submission" date="2014-06" db="EMBL/GenBank/DDBJ databases">
        <authorList>
            <person name="Le Roux F."/>
        </authorList>
    </citation>
    <scope>NUCLEOTIDE SEQUENCE [LARGE SCALE GENOMIC DNA]</scope>
    <source>
        <strain evidence="1 2">J5-4</strain>
    </source>
</reference>
<comment type="caution">
    <text evidence="1">The sequence shown here is derived from an EMBL/GenBank/DDBJ whole genome shotgun (WGS) entry which is preliminary data.</text>
</comment>
<gene>
    <name evidence="1" type="ORF">VCR4J5_200382</name>
</gene>